<dbReference type="AlphaFoldDB" id="A0A941I189"/>
<dbReference type="EMBL" id="JAGSPM010000003">
    <property type="protein sequence ID" value="MBR7746123.1"/>
    <property type="molecule type" value="Genomic_DNA"/>
</dbReference>
<organism evidence="1 2">
    <name type="scientific">Undibacterium baiyunense</name>
    <dbReference type="NCBI Taxonomy" id="2828731"/>
    <lineage>
        <taxon>Bacteria</taxon>
        <taxon>Pseudomonadati</taxon>
        <taxon>Pseudomonadota</taxon>
        <taxon>Betaproteobacteria</taxon>
        <taxon>Burkholderiales</taxon>
        <taxon>Oxalobacteraceae</taxon>
        <taxon>Undibacterium</taxon>
    </lineage>
</organism>
<keyword evidence="2" id="KW-1185">Reference proteome</keyword>
<gene>
    <name evidence="1" type="ORF">KDM92_05980</name>
</gene>
<proteinExistence type="predicted"/>
<comment type="caution">
    <text evidence="1">The sequence shown here is derived from an EMBL/GenBank/DDBJ whole genome shotgun (WGS) entry which is preliminary data.</text>
</comment>
<protein>
    <submittedName>
        <fullName evidence="1">Uncharacterized protein</fullName>
    </submittedName>
</protein>
<evidence type="ECO:0000313" key="2">
    <source>
        <dbReference type="Proteomes" id="UP000680158"/>
    </source>
</evidence>
<dbReference type="RefSeq" id="WP_212683496.1">
    <property type="nucleotide sequence ID" value="NZ_JAGSPM010000003.1"/>
</dbReference>
<reference evidence="1 2" key="1">
    <citation type="submission" date="2021-04" db="EMBL/GenBank/DDBJ databases">
        <title>novel species isolated from subtropical streams in China.</title>
        <authorList>
            <person name="Lu H."/>
        </authorList>
    </citation>
    <scope>NUCLEOTIDE SEQUENCE [LARGE SCALE GENOMIC DNA]</scope>
    <source>
        <strain evidence="1 2">BYS107W</strain>
    </source>
</reference>
<evidence type="ECO:0000313" key="1">
    <source>
        <dbReference type="EMBL" id="MBR7746123.1"/>
    </source>
</evidence>
<accession>A0A941I189</accession>
<dbReference type="Proteomes" id="UP000680158">
    <property type="component" value="Unassembled WGS sequence"/>
</dbReference>
<name>A0A941I189_9BURK</name>
<sequence>MQNQFTRKILVLSLITSISSISNTTHGQVDTLSKQLSGVEIMEAAQYHGGEIPLSYGIARNWFALEEQGKQSVLRKSMPKVSKVYDAIADEKSNKASYTGKLVSEGKTTPLLFIKASWLQDGVVQKAVKAESAEIYQFGSEQLRVEHQCAKSKSKTEPLKCKIYLSNAKLKQFITEIIEPNEEPSDVETESINVIWSGDLDRDGKLDFILRNTFYNGERTELYLSSKAGKNEHAKLVASIQRLGC</sequence>